<dbReference type="PRINTS" id="PR00503">
    <property type="entry name" value="BROMODOMAIN"/>
</dbReference>
<name>A0AAV0ZJS4_VICFA</name>
<dbReference type="CDD" id="cd04369">
    <property type="entry name" value="Bromodomain"/>
    <property type="match status" value="1"/>
</dbReference>
<keyword evidence="6" id="KW-1185">Reference proteome</keyword>
<dbReference type="InterPro" id="IPR001487">
    <property type="entry name" value="Bromodomain"/>
</dbReference>
<keyword evidence="1 2" id="KW-0103">Bromodomain</keyword>
<evidence type="ECO:0000313" key="5">
    <source>
        <dbReference type="EMBL" id="CAI8596610.1"/>
    </source>
</evidence>
<dbReference type="SUPFAM" id="SSF47370">
    <property type="entry name" value="Bromodomain"/>
    <property type="match status" value="1"/>
</dbReference>
<feature type="compositionally biased region" description="Polar residues" evidence="3">
    <location>
        <begin position="826"/>
        <end position="846"/>
    </location>
</feature>
<dbReference type="EMBL" id="OX451737">
    <property type="protein sequence ID" value="CAI8596610.1"/>
    <property type="molecule type" value="Genomic_DNA"/>
</dbReference>
<feature type="region of interest" description="Disordered" evidence="3">
    <location>
        <begin position="552"/>
        <end position="583"/>
    </location>
</feature>
<feature type="region of interest" description="Disordered" evidence="3">
    <location>
        <begin position="466"/>
        <end position="540"/>
    </location>
</feature>
<dbReference type="PANTHER" id="PTHR22881">
    <property type="entry name" value="BROMODOMAIN CONTAINING PROTEIN"/>
    <property type="match status" value="1"/>
</dbReference>
<feature type="compositionally biased region" description="Basic and acidic residues" evidence="3">
    <location>
        <begin position="13"/>
        <end position="22"/>
    </location>
</feature>
<reference evidence="5 6" key="1">
    <citation type="submission" date="2023-01" db="EMBL/GenBank/DDBJ databases">
        <authorList>
            <person name="Kreplak J."/>
        </authorList>
    </citation>
    <scope>NUCLEOTIDE SEQUENCE [LARGE SCALE GENOMIC DNA]</scope>
</reference>
<organism evidence="5 6">
    <name type="scientific">Vicia faba</name>
    <name type="common">Broad bean</name>
    <name type="synonym">Faba vulgaris</name>
    <dbReference type="NCBI Taxonomy" id="3906"/>
    <lineage>
        <taxon>Eukaryota</taxon>
        <taxon>Viridiplantae</taxon>
        <taxon>Streptophyta</taxon>
        <taxon>Embryophyta</taxon>
        <taxon>Tracheophyta</taxon>
        <taxon>Spermatophyta</taxon>
        <taxon>Magnoliopsida</taxon>
        <taxon>eudicotyledons</taxon>
        <taxon>Gunneridae</taxon>
        <taxon>Pentapetalae</taxon>
        <taxon>rosids</taxon>
        <taxon>fabids</taxon>
        <taxon>Fabales</taxon>
        <taxon>Fabaceae</taxon>
        <taxon>Papilionoideae</taxon>
        <taxon>50 kb inversion clade</taxon>
        <taxon>NPAAA clade</taxon>
        <taxon>Hologalegina</taxon>
        <taxon>IRL clade</taxon>
        <taxon>Fabeae</taxon>
        <taxon>Vicia</taxon>
    </lineage>
</organism>
<evidence type="ECO:0000256" key="1">
    <source>
        <dbReference type="ARBA" id="ARBA00023117"/>
    </source>
</evidence>
<dbReference type="SMART" id="SM00297">
    <property type="entry name" value="BROMO"/>
    <property type="match status" value="1"/>
</dbReference>
<protein>
    <recommendedName>
        <fullName evidence="4">Bromo domain-containing protein</fullName>
    </recommendedName>
</protein>
<feature type="region of interest" description="Disordered" evidence="3">
    <location>
        <begin position="1"/>
        <end position="41"/>
    </location>
</feature>
<feature type="region of interest" description="Disordered" evidence="3">
    <location>
        <begin position="787"/>
        <end position="852"/>
    </location>
</feature>
<dbReference type="Pfam" id="PF00439">
    <property type="entry name" value="Bromodomain"/>
    <property type="match status" value="1"/>
</dbReference>
<dbReference type="Gene3D" id="1.20.920.10">
    <property type="entry name" value="Bromodomain-like"/>
    <property type="match status" value="1"/>
</dbReference>
<feature type="compositionally biased region" description="Polar residues" evidence="3">
    <location>
        <begin position="752"/>
        <end position="762"/>
    </location>
</feature>
<evidence type="ECO:0000313" key="6">
    <source>
        <dbReference type="Proteomes" id="UP001157006"/>
    </source>
</evidence>
<feature type="region of interest" description="Disordered" evidence="3">
    <location>
        <begin position="660"/>
        <end position="694"/>
    </location>
</feature>
<dbReference type="InterPro" id="IPR051831">
    <property type="entry name" value="Bromodomain_contain_prot"/>
</dbReference>
<evidence type="ECO:0000256" key="2">
    <source>
        <dbReference type="PROSITE-ProRule" id="PRU00035"/>
    </source>
</evidence>
<sequence length="852" mass="94402">MVQVAKRKKGRPSKADLARRAAEAQASATESDSRRSLRRKNVRYNIIDYDGDYIDDEEDERRREKKKLKLMTKLHQGEQEQESEDHAPTEEEEECNEIEGEVENEEEEEEKEKHEEDAVIKGTKVDSKGLHSISVSGLFNLLLIGTPANYLHGIPLPDRKILELILDKLQKKDIYGVFAEPVDPEELPDYHDVIEHPMDFTTARKKLANGSYPTLEQFESDIFLICSNAMQYNAPETVYHRQARTIQELGRKKFEKLRIKFERTQVEPKSEQKTQSSSSVKKSLKKPPGWASQESVVFDSSYGDVQPTSYPMQGGSSCERPGTIDGIVEGNAFFIDANHDKAEDVLSGKNILSKMGRKSFVLDENRRGSYNTSNQLTTRPDSICMTFESGMRQLVTVGVHAEYSYTRSLARFSASLGPIVWKIASQRIQQALPADCKFGRGWVGEYEPIPTPIFKLANHLQKETSLISKSNDDKNCKDEEPKTEHPVNGWMVEGKQFSDCPASGPALEGNPSIGSAGVKPNASPPNIPNQQNSHSRNLGIPENKSLKKVELESLPSSNQNNSSLVAKFGNNTPITESKTKEMAPRNLKTLRSTNFKQPDTNEVVGGDLPDAKVMNTSLNNRSTHPSSDSTSNQTTRADPFLFCGQEQGFSDPAKSIRTFKEEAQKPQTSHHSPVDTLPQIPSAPSALRDASGNASAAAAQTWMSAGAGGFKLGPENSGSSKNQISADSLHNSTREFHQHISRIQGEFPSGGMSFQSNKNNFPFHSPRPQPSHVDAVSQFPKRPMVIPQSASADQSRFQMQTSWQGLSPQSQPRQKQETLPPDLNIDCQSPGSPAKQSSGAVDSQQPDLALQL</sequence>
<feature type="region of interest" description="Disordered" evidence="3">
    <location>
        <begin position="265"/>
        <end position="292"/>
    </location>
</feature>
<feature type="compositionally biased region" description="Acidic residues" evidence="3">
    <location>
        <begin position="90"/>
        <end position="110"/>
    </location>
</feature>
<dbReference type="PROSITE" id="PS50014">
    <property type="entry name" value="BROMODOMAIN_2"/>
    <property type="match status" value="1"/>
</dbReference>
<evidence type="ECO:0000256" key="3">
    <source>
        <dbReference type="SAM" id="MobiDB-lite"/>
    </source>
</evidence>
<feature type="region of interest" description="Disordered" evidence="3">
    <location>
        <begin position="70"/>
        <end position="117"/>
    </location>
</feature>
<feature type="region of interest" description="Disordered" evidence="3">
    <location>
        <begin position="615"/>
        <end position="636"/>
    </location>
</feature>
<feature type="compositionally biased region" description="Basic and acidic residues" evidence="3">
    <location>
        <begin position="470"/>
        <end position="485"/>
    </location>
</feature>
<gene>
    <name evidence="5" type="ORF">VFH_II042960</name>
</gene>
<dbReference type="Proteomes" id="UP001157006">
    <property type="component" value="Chromosome 2"/>
</dbReference>
<evidence type="ECO:0000259" key="4">
    <source>
        <dbReference type="PROSITE" id="PS50014"/>
    </source>
</evidence>
<dbReference type="InterPro" id="IPR036427">
    <property type="entry name" value="Bromodomain-like_sf"/>
</dbReference>
<dbReference type="PANTHER" id="PTHR22881:SF43">
    <property type="entry name" value="DNA-BINDING BROMODOMAIN PROTEIN"/>
    <property type="match status" value="1"/>
</dbReference>
<feature type="compositionally biased region" description="Polar residues" evidence="3">
    <location>
        <begin position="788"/>
        <end position="813"/>
    </location>
</feature>
<feature type="region of interest" description="Disordered" evidence="3">
    <location>
        <begin position="745"/>
        <end position="775"/>
    </location>
</feature>
<accession>A0AAV0ZJS4</accession>
<proteinExistence type="predicted"/>
<feature type="domain" description="Bromo" evidence="4">
    <location>
        <begin position="170"/>
        <end position="240"/>
    </location>
</feature>
<dbReference type="AlphaFoldDB" id="A0AAV0ZJS4"/>
<feature type="compositionally biased region" description="Low complexity" evidence="3">
    <location>
        <begin position="552"/>
        <end position="564"/>
    </location>
</feature>
<feature type="compositionally biased region" description="Basic residues" evidence="3">
    <location>
        <begin position="1"/>
        <end position="12"/>
    </location>
</feature>